<accession>A0A645BU39</accession>
<dbReference type="AlphaFoldDB" id="A0A645BU39"/>
<dbReference type="EMBL" id="VSSQ01022419">
    <property type="protein sequence ID" value="MPM68717.1"/>
    <property type="molecule type" value="Genomic_DNA"/>
</dbReference>
<evidence type="ECO:0000313" key="1">
    <source>
        <dbReference type="EMBL" id="MPM68717.1"/>
    </source>
</evidence>
<gene>
    <name evidence="1" type="ORF">SDC9_115651</name>
</gene>
<name>A0A645BU39_9ZZZZ</name>
<organism evidence="1">
    <name type="scientific">bioreactor metagenome</name>
    <dbReference type="NCBI Taxonomy" id="1076179"/>
    <lineage>
        <taxon>unclassified sequences</taxon>
        <taxon>metagenomes</taxon>
        <taxon>ecological metagenomes</taxon>
    </lineage>
</organism>
<reference evidence="1" key="1">
    <citation type="submission" date="2019-08" db="EMBL/GenBank/DDBJ databases">
        <authorList>
            <person name="Kucharzyk K."/>
            <person name="Murdoch R.W."/>
            <person name="Higgins S."/>
            <person name="Loffler F."/>
        </authorList>
    </citation>
    <scope>NUCLEOTIDE SEQUENCE</scope>
</reference>
<sequence length="174" mass="18565">MHHCRVQDQFVGHGPGQQVAAVALIGISLRDGAQLLKHHPGQFAHILAHQRGAEEDAAGLFTAHSCLTAALVFQPPAGGLFQVLGLAGQHVIALLQLLGAVFAPAQVLHLHAGVGGVGGDRHLDRANLAFQVRHLLAQLVERSVHPHAKARGQRHRRCNQLVENPFSHGVPPII</sequence>
<protein>
    <submittedName>
        <fullName evidence="1">Uncharacterized protein</fullName>
    </submittedName>
</protein>
<proteinExistence type="predicted"/>
<comment type="caution">
    <text evidence="1">The sequence shown here is derived from an EMBL/GenBank/DDBJ whole genome shotgun (WGS) entry which is preliminary data.</text>
</comment>